<dbReference type="EMBL" id="SHKX01000012">
    <property type="protein sequence ID" value="RZU45029.1"/>
    <property type="molecule type" value="Genomic_DNA"/>
</dbReference>
<dbReference type="Proteomes" id="UP000292423">
    <property type="component" value="Unassembled WGS sequence"/>
</dbReference>
<reference evidence="2 3" key="1">
    <citation type="submission" date="2019-02" db="EMBL/GenBank/DDBJ databases">
        <title>Genomic Encyclopedia of Type Strains, Phase IV (KMG-IV): sequencing the most valuable type-strain genomes for metagenomic binning, comparative biology and taxonomic classification.</title>
        <authorList>
            <person name="Goeker M."/>
        </authorList>
    </citation>
    <scope>NUCLEOTIDE SEQUENCE [LARGE SCALE GENOMIC DNA]</scope>
    <source>
        <strain evidence="2 3">DSM 105135</strain>
    </source>
</reference>
<dbReference type="Pfam" id="PF03966">
    <property type="entry name" value="Trm112p"/>
    <property type="match status" value="1"/>
</dbReference>
<dbReference type="GO" id="GO:0005829">
    <property type="term" value="C:cytosol"/>
    <property type="evidence" value="ECO:0007669"/>
    <property type="project" value="TreeGrafter"/>
</dbReference>
<gene>
    <name evidence="2" type="ORF">EV700_1836</name>
</gene>
<dbReference type="InterPro" id="IPR005651">
    <property type="entry name" value="Trm112-like"/>
</dbReference>
<sequence length="70" mass="7604">MLDKKLLAILVCPLCKGPLHYAANRAELVCRADSLAYPIRDGIPVMLDNEARPLSLEEKLGQDLPSGEAS</sequence>
<proteinExistence type="inferred from homology"/>
<dbReference type="OrthoDB" id="9812205at2"/>
<dbReference type="PANTHER" id="PTHR33505:SF4">
    <property type="entry name" value="PROTEIN PREY, MITOCHONDRIAL"/>
    <property type="match status" value="1"/>
</dbReference>
<evidence type="ECO:0000313" key="3">
    <source>
        <dbReference type="Proteomes" id="UP000292423"/>
    </source>
</evidence>
<accession>A0A4Q7Z5T3</accession>
<keyword evidence="3" id="KW-1185">Reference proteome</keyword>
<dbReference type="SUPFAM" id="SSF158997">
    <property type="entry name" value="Trm112p-like"/>
    <property type="match status" value="1"/>
</dbReference>
<organism evidence="2 3">
    <name type="scientific">Fluviicoccus keumensis</name>
    <dbReference type="NCBI Taxonomy" id="1435465"/>
    <lineage>
        <taxon>Bacteria</taxon>
        <taxon>Pseudomonadati</taxon>
        <taxon>Pseudomonadota</taxon>
        <taxon>Gammaproteobacteria</taxon>
        <taxon>Moraxellales</taxon>
        <taxon>Moraxellaceae</taxon>
        <taxon>Fluviicoccus</taxon>
    </lineage>
</organism>
<comment type="caution">
    <text evidence="2">The sequence shown here is derived from an EMBL/GenBank/DDBJ whole genome shotgun (WGS) entry which is preliminary data.</text>
</comment>
<protein>
    <recommendedName>
        <fullName evidence="1">UPF0434 protein EV700_1836</fullName>
    </recommendedName>
</protein>
<dbReference type="PANTHER" id="PTHR33505">
    <property type="entry name" value="ZGC:162634"/>
    <property type="match status" value="1"/>
</dbReference>
<dbReference type="Gene3D" id="2.20.25.10">
    <property type="match status" value="1"/>
</dbReference>
<evidence type="ECO:0000313" key="2">
    <source>
        <dbReference type="EMBL" id="RZU45029.1"/>
    </source>
</evidence>
<dbReference type="FunFam" id="2.20.25.10:FF:000002">
    <property type="entry name" value="UPF0434 protein YcaR"/>
    <property type="match status" value="1"/>
</dbReference>
<dbReference type="HAMAP" id="MF_01187">
    <property type="entry name" value="UPF0434"/>
    <property type="match status" value="1"/>
</dbReference>
<dbReference type="AlphaFoldDB" id="A0A4Q7Z5T3"/>
<name>A0A4Q7Z5T3_9GAMM</name>
<evidence type="ECO:0000256" key="1">
    <source>
        <dbReference type="HAMAP-Rule" id="MF_01187"/>
    </source>
</evidence>
<comment type="similarity">
    <text evidence="1">Belongs to the UPF0434 family.</text>
</comment>
<dbReference type="RefSeq" id="WP_130412984.1">
    <property type="nucleotide sequence ID" value="NZ_SHKX01000012.1"/>
</dbReference>